<gene>
    <name evidence="6" type="ORF">J2S59_003481</name>
</gene>
<accession>A0ABT9NTD5</accession>
<dbReference type="PANTHER" id="PTHR21496">
    <property type="entry name" value="FERREDOXIN-RELATED"/>
    <property type="match status" value="1"/>
</dbReference>
<dbReference type="InterPro" id="IPR017941">
    <property type="entry name" value="Rieske_2Fe-2S"/>
</dbReference>
<dbReference type="Proteomes" id="UP001240447">
    <property type="component" value="Unassembled WGS sequence"/>
</dbReference>
<keyword evidence="6" id="KW-0560">Oxidoreductase</keyword>
<proteinExistence type="predicted"/>
<reference evidence="6 7" key="1">
    <citation type="submission" date="2023-07" db="EMBL/GenBank/DDBJ databases">
        <title>Sequencing the genomes of 1000 actinobacteria strains.</title>
        <authorList>
            <person name="Klenk H.-P."/>
        </authorList>
    </citation>
    <scope>NUCLEOTIDE SEQUENCE [LARGE SCALE GENOMIC DNA]</scope>
    <source>
        <strain evidence="6 7">GD13</strain>
    </source>
</reference>
<evidence type="ECO:0000256" key="3">
    <source>
        <dbReference type="ARBA" id="ARBA00023004"/>
    </source>
</evidence>
<dbReference type="InterPro" id="IPR036922">
    <property type="entry name" value="Rieske_2Fe-2S_sf"/>
</dbReference>
<dbReference type="Pfam" id="PF00355">
    <property type="entry name" value="Rieske"/>
    <property type="match status" value="1"/>
</dbReference>
<evidence type="ECO:0000256" key="1">
    <source>
        <dbReference type="ARBA" id="ARBA00022714"/>
    </source>
</evidence>
<dbReference type="PANTHER" id="PTHR21496:SF23">
    <property type="entry name" value="3-PHENYLPROPIONATE_CINNAMIC ACID DIOXYGENASE FERREDOXIN SUBUNIT"/>
    <property type="match status" value="1"/>
</dbReference>
<keyword evidence="6" id="KW-0223">Dioxygenase</keyword>
<keyword evidence="4" id="KW-0411">Iron-sulfur</keyword>
<evidence type="ECO:0000313" key="7">
    <source>
        <dbReference type="Proteomes" id="UP001240447"/>
    </source>
</evidence>
<name>A0ABT9NTD5_9ACTN</name>
<feature type="domain" description="Rieske" evidence="5">
    <location>
        <begin position="4"/>
        <end position="100"/>
    </location>
</feature>
<evidence type="ECO:0000256" key="2">
    <source>
        <dbReference type="ARBA" id="ARBA00022723"/>
    </source>
</evidence>
<dbReference type="SUPFAM" id="SSF50022">
    <property type="entry name" value="ISP domain"/>
    <property type="match status" value="1"/>
</dbReference>
<dbReference type="GO" id="GO:0051213">
    <property type="term" value="F:dioxygenase activity"/>
    <property type="evidence" value="ECO:0007669"/>
    <property type="project" value="UniProtKB-KW"/>
</dbReference>
<dbReference type="CDD" id="cd03528">
    <property type="entry name" value="Rieske_RO_ferredoxin"/>
    <property type="match status" value="1"/>
</dbReference>
<protein>
    <submittedName>
        <fullName evidence="6">3-phenylpropionate/trans-cinnamate dioxygenase ferredoxin subunit</fullName>
    </submittedName>
</protein>
<keyword evidence="1" id="KW-0001">2Fe-2S</keyword>
<dbReference type="EMBL" id="JAUSQM010000001">
    <property type="protein sequence ID" value="MDP9823672.1"/>
    <property type="molecule type" value="Genomic_DNA"/>
</dbReference>
<keyword evidence="3" id="KW-0408">Iron</keyword>
<sequence>MTAHRVPSASDLAPGRLRRVEVAGRAICLARTHDGGLFAIDDTCTHEEESLSEGELMGCELECPFHFARFDVRTGEVVALPATEPVRTYRVEVDGDDVLIEDSHLQSTEGAAGETESGSS</sequence>
<keyword evidence="2" id="KW-0479">Metal-binding</keyword>
<keyword evidence="7" id="KW-1185">Reference proteome</keyword>
<evidence type="ECO:0000256" key="4">
    <source>
        <dbReference type="ARBA" id="ARBA00023014"/>
    </source>
</evidence>
<evidence type="ECO:0000313" key="6">
    <source>
        <dbReference type="EMBL" id="MDP9823672.1"/>
    </source>
</evidence>
<dbReference type="Gene3D" id="2.102.10.10">
    <property type="entry name" value="Rieske [2Fe-2S] iron-sulphur domain"/>
    <property type="match status" value="1"/>
</dbReference>
<evidence type="ECO:0000259" key="5">
    <source>
        <dbReference type="PROSITE" id="PS51296"/>
    </source>
</evidence>
<dbReference type="PROSITE" id="PS51296">
    <property type="entry name" value="RIESKE"/>
    <property type="match status" value="1"/>
</dbReference>
<organism evidence="6 7">
    <name type="scientific">Nocardioides massiliensis</name>
    <dbReference type="NCBI Taxonomy" id="1325935"/>
    <lineage>
        <taxon>Bacteria</taxon>
        <taxon>Bacillati</taxon>
        <taxon>Actinomycetota</taxon>
        <taxon>Actinomycetes</taxon>
        <taxon>Propionibacteriales</taxon>
        <taxon>Nocardioidaceae</taxon>
        <taxon>Nocardioides</taxon>
    </lineage>
</organism>
<comment type="caution">
    <text evidence="6">The sequence shown here is derived from an EMBL/GenBank/DDBJ whole genome shotgun (WGS) entry which is preliminary data.</text>
</comment>
<dbReference type="RefSeq" id="WP_068122632.1">
    <property type="nucleotide sequence ID" value="NZ_CCXJ01000604.1"/>
</dbReference>